<proteinExistence type="predicted"/>
<sequence length="48" mass="5701">MNFMANRFVITKMESYSISSGTMFQFSWNSIPDNMEQPSKTYITRRLI</sequence>
<reference evidence="1 2" key="1">
    <citation type="submission" date="2013-08" db="EMBL/GenBank/DDBJ databases">
        <authorList>
            <person name="Weinstock G."/>
            <person name="Sodergren E."/>
            <person name="Wylie T."/>
            <person name="Fulton L."/>
            <person name="Fulton R."/>
            <person name="Fronick C."/>
            <person name="O'Laughlin M."/>
            <person name="Godfrey J."/>
            <person name="Miner T."/>
            <person name="Herter B."/>
            <person name="Appelbaum E."/>
            <person name="Cordes M."/>
            <person name="Lek S."/>
            <person name="Wollam A."/>
            <person name="Pepin K.H."/>
            <person name="Palsikar V.B."/>
            <person name="Mitreva M."/>
            <person name="Wilson R.K."/>
        </authorList>
    </citation>
    <scope>NUCLEOTIDE SEQUENCE [LARGE SCALE GENOMIC DNA]</scope>
    <source>
        <strain evidence="1 2">ATCC 15930</strain>
    </source>
</reference>
<dbReference type="PATRIC" id="fig|1122985.7.peg.3008"/>
<dbReference type="HOGENOM" id="CLU_3294629_0_0_10"/>
<protein>
    <submittedName>
        <fullName evidence="1">Uncharacterized protein</fullName>
    </submittedName>
</protein>
<name>A0A069QG87_HOYLO</name>
<gene>
    <name evidence="1" type="ORF">HMPREF1991_02911</name>
</gene>
<evidence type="ECO:0000313" key="1">
    <source>
        <dbReference type="EMBL" id="KDR51044.1"/>
    </source>
</evidence>
<dbReference type="AlphaFoldDB" id="A0A069QG87"/>
<accession>A0A069QG87</accession>
<comment type="caution">
    <text evidence="1">The sequence shown here is derived from an EMBL/GenBank/DDBJ whole genome shotgun (WGS) entry which is preliminary data.</text>
</comment>
<dbReference type="EMBL" id="JNGW01000125">
    <property type="protein sequence ID" value="KDR51044.1"/>
    <property type="molecule type" value="Genomic_DNA"/>
</dbReference>
<dbReference type="Proteomes" id="UP000027442">
    <property type="component" value="Unassembled WGS sequence"/>
</dbReference>
<organism evidence="1 2">
    <name type="scientific">Hoylesella loescheii DSM 19665 = JCM 12249 = ATCC 15930</name>
    <dbReference type="NCBI Taxonomy" id="1122985"/>
    <lineage>
        <taxon>Bacteria</taxon>
        <taxon>Pseudomonadati</taxon>
        <taxon>Bacteroidota</taxon>
        <taxon>Bacteroidia</taxon>
        <taxon>Bacteroidales</taxon>
        <taxon>Prevotellaceae</taxon>
        <taxon>Hoylesella</taxon>
    </lineage>
</organism>
<evidence type="ECO:0000313" key="2">
    <source>
        <dbReference type="Proteomes" id="UP000027442"/>
    </source>
</evidence>
<keyword evidence="2" id="KW-1185">Reference proteome</keyword>